<dbReference type="AlphaFoldDB" id="A0A0E9VEJ0"/>
<keyword evidence="1" id="KW-0732">Signal</keyword>
<name>A0A0E9VEJ0_ANGAN</name>
<sequence length="55" mass="6668">MNMSLLVFSAHMILFLEVNAYCFRCFDFTSRRAFCHTNKQELWNAPHMFCHTRSY</sequence>
<organism evidence="2">
    <name type="scientific">Anguilla anguilla</name>
    <name type="common">European freshwater eel</name>
    <name type="synonym">Muraena anguilla</name>
    <dbReference type="NCBI Taxonomy" id="7936"/>
    <lineage>
        <taxon>Eukaryota</taxon>
        <taxon>Metazoa</taxon>
        <taxon>Chordata</taxon>
        <taxon>Craniata</taxon>
        <taxon>Vertebrata</taxon>
        <taxon>Euteleostomi</taxon>
        <taxon>Actinopterygii</taxon>
        <taxon>Neopterygii</taxon>
        <taxon>Teleostei</taxon>
        <taxon>Anguilliformes</taxon>
        <taxon>Anguillidae</taxon>
        <taxon>Anguilla</taxon>
    </lineage>
</organism>
<feature type="chain" id="PRO_5002434373" evidence="1">
    <location>
        <begin position="21"/>
        <end position="55"/>
    </location>
</feature>
<reference evidence="2" key="2">
    <citation type="journal article" date="2015" name="Fish Shellfish Immunol.">
        <title>Early steps in the European eel (Anguilla anguilla)-Vibrio vulnificus interaction in the gills: Role of the RtxA13 toxin.</title>
        <authorList>
            <person name="Callol A."/>
            <person name="Pajuelo D."/>
            <person name="Ebbesson L."/>
            <person name="Teles M."/>
            <person name="MacKenzie S."/>
            <person name="Amaro C."/>
        </authorList>
    </citation>
    <scope>NUCLEOTIDE SEQUENCE</scope>
</reference>
<proteinExistence type="predicted"/>
<protein>
    <submittedName>
        <fullName evidence="2">Uncharacterized protein</fullName>
    </submittedName>
</protein>
<reference evidence="2" key="1">
    <citation type="submission" date="2014-11" db="EMBL/GenBank/DDBJ databases">
        <authorList>
            <person name="Amaro Gonzalez C."/>
        </authorList>
    </citation>
    <scope>NUCLEOTIDE SEQUENCE</scope>
</reference>
<evidence type="ECO:0000256" key="1">
    <source>
        <dbReference type="SAM" id="SignalP"/>
    </source>
</evidence>
<dbReference type="EMBL" id="GBXM01032100">
    <property type="protein sequence ID" value="JAH76477.1"/>
    <property type="molecule type" value="Transcribed_RNA"/>
</dbReference>
<feature type="signal peptide" evidence="1">
    <location>
        <begin position="1"/>
        <end position="20"/>
    </location>
</feature>
<evidence type="ECO:0000313" key="2">
    <source>
        <dbReference type="EMBL" id="JAH76477.1"/>
    </source>
</evidence>
<accession>A0A0E9VEJ0</accession>